<feature type="non-terminal residue" evidence="1">
    <location>
        <position position="131"/>
    </location>
</feature>
<gene>
    <name evidence="1" type="ORF">ENN90_04745</name>
</gene>
<comment type="caution">
    <text evidence="1">The sequence shown here is derived from an EMBL/GenBank/DDBJ whole genome shotgun (WGS) entry which is preliminary data.</text>
</comment>
<name>A0A831PQE1_9BACT</name>
<reference evidence="1" key="1">
    <citation type="journal article" date="2020" name="mSystems">
        <title>Genome- and Community-Level Interaction Insights into Carbon Utilization and Element Cycling Functions of Hydrothermarchaeota in Hydrothermal Sediment.</title>
        <authorList>
            <person name="Zhou Z."/>
            <person name="Liu Y."/>
            <person name="Xu W."/>
            <person name="Pan J."/>
            <person name="Luo Z.H."/>
            <person name="Li M."/>
        </authorList>
    </citation>
    <scope>NUCLEOTIDE SEQUENCE [LARGE SCALE GENOMIC DNA]</scope>
    <source>
        <strain evidence="1">SpSt-1217</strain>
    </source>
</reference>
<evidence type="ECO:0000313" key="1">
    <source>
        <dbReference type="EMBL" id="HDR50916.1"/>
    </source>
</evidence>
<dbReference type="EMBL" id="DSDK01000266">
    <property type="protein sequence ID" value="HDR50916.1"/>
    <property type="molecule type" value="Genomic_DNA"/>
</dbReference>
<dbReference type="Proteomes" id="UP000886047">
    <property type="component" value="Unassembled WGS sequence"/>
</dbReference>
<dbReference type="AlphaFoldDB" id="A0A831PQE1"/>
<accession>A0A831PQE1</accession>
<protein>
    <submittedName>
        <fullName evidence="1">Uncharacterized protein</fullName>
    </submittedName>
</protein>
<organism evidence="1">
    <name type="scientific">Mariniphaga anaerophila</name>
    <dbReference type="NCBI Taxonomy" id="1484053"/>
    <lineage>
        <taxon>Bacteria</taxon>
        <taxon>Pseudomonadati</taxon>
        <taxon>Bacteroidota</taxon>
        <taxon>Bacteroidia</taxon>
        <taxon>Marinilabiliales</taxon>
        <taxon>Prolixibacteraceae</taxon>
        <taxon>Mariniphaga</taxon>
    </lineage>
</organism>
<sequence length="131" mass="15334">MRPEIKILLVVFTFAFTFTGKAQNSTLDWKALGENSNRLEGKLTGLTYRIPPLGNNTHFMQDRWVEGSILLEDGDLFDDVRIRYLTFQDELVVYNPNLKQLFIADKEKVNSFIFNYPHGRQTFVKLYFDAF</sequence>
<proteinExistence type="predicted"/>